<reference evidence="1 2" key="1">
    <citation type="submission" date="2019-11" db="EMBL/GenBank/DDBJ databases">
        <authorList>
            <person name="Cao P."/>
        </authorList>
    </citation>
    <scope>NUCLEOTIDE SEQUENCE [LARGE SCALE GENOMIC DNA]</scope>
    <source>
        <strain evidence="1 2">NEAU-AAG5</strain>
    </source>
</reference>
<sequence>MPADRPGPLRLAILGIDGSGKSTVARCLAERSPIGGRHAVLSCVRPHENPDAPLHELSRHLDVLSKEADRLHSPELKLAVLYLQMCTYGVSERFFVRELGADVVISERHPVIDALAYLPLYRSAIVRLAGPGRADAVREGLAALPAASVEAATAWCEALGRRSGRPAPRLDTLAGELVALPDRPAAEQIAEFRDRFGIGLPDIAVLLDVDVATAADRIGARDRRAEQHERPDRLTRLRDGYERALPAFGSVTIHRIQVGARPPGDVAAEIARLTAAGTR</sequence>
<evidence type="ECO:0000313" key="2">
    <source>
        <dbReference type="Proteomes" id="UP000432015"/>
    </source>
</evidence>
<dbReference type="Gene3D" id="3.40.50.300">
    <property type="entry name" value="P-loop containing nucleotide triphosphate hydrolases"/>
    <property type="match status" value="1"/>
</dbReference>
<dbReference type="RefSeq" id="WP_156218243.1">
    <property type="nucleotide sequence ID" value="NZ_WOFH01000007.1"/>
</dbReference>
<name>A0A7K1L489_9ACTN</name>
<dbReference type="EMBL" id="WOFH01000007">
    <property type="protein sequence ID" value="MUN39066.1"/>
    <property type="molecule type" value="Genomic_DNA"/>
</dbReference>
<gene>
    <name evidence="1" type="ORF">GNZ18_21040</name>
</gene>
<dbReference type="SUPFAM" id="SSF52540">
    <property type="entry name" value="P-loop containing nucleoside triphosphate hydrolases"/>
    <property type="match status" value="1"/>
</dbReference>
<keyword evidence="2" id="KW-1185">Reference proteome</keyword>
<comment type="caution">
    <text evidence="1">The sequence shown here is derived from an EMBL/GenBank/DDBJ whole genome shotgun (WGS) entry which is preliminary data.</text>
</comment>
<organism evidence="1 2">
    <name type="scientific">Actinomadura litoris</name>
    <dbReference type="NCBI Taxonomy" id="2678616"/>
    <lineage>
        <taxon>Bacteria</taxon>
        <taxon>Bacillati</taxon>
        <taxon>Actinomycetota</taxon>
        <taxon>Actinomycetes</taxon>
        <taxon>Streptosporangiales</taxon>
        <taxon>Thermomonosporaceae</taxon>
        <taxon>Actinomadura</taxon>
    </lineage>
</organism>
<proteinExistence type="predicted"/>
<dbReference type="Proteomes" id="UP000432015">
    <property type="component" value="Unassembled WGS sequence"/>
</dbReference>
<evidence type="ECO:0008006" key="3">
    <source>
        <dbReference type="Google" id="ProtNLM"/>
    </source>
</evidence>
<protein>
    <recommendedName>
        <fullName evidence="3">Thymidylate kinase</fullName>
    </recommendedName>
</protein>
<evidence type="ECO:0000313" key="1">
    <source>
        <dbReference type="EMBL" id="MUN39066.1"/>
    </source>
</evidence>
<dbReference type="AlphaFoldDB" id="A0A7K1L489"/>
<accession>A0A7K1L489</accession>
<dbReference type="InterPro" id="IPR027417">
    <property type="entry name" value="P-loop_NTPase"/>
</dbReference>